<dbReference type="Gene3D" id="3.30.565.10">
    <property type="entry name" value="Histidine kinase-like ATPase, C-terminal domain"/>
    <property type="match status" value="1"/>
</dbReference>
<evidence type="ECO:0000259" key="10">
    <source>
        <dbReference type="PROSITE" id="PS50110"/>
    </source>
</evidence>
<dbReference type="InterPro" id="IPR004358">
    <property type="entry name" value="Sig_transdc_His_kin-like_C"/>
</dbReference>
<dbReference type="Gene3D" id="3.40.50.2300">
    <property type="match status" value="1"/>
</dbReference>
<dbReference type="Pfam" id="PF01590">
    <property type="entry name" value="GAF"/>
    <property type="match status" value="1"/>
</dbReference>
<evidence type="ECO:0000256" key="4">
    <source>
        <dbReference type="ARBA" id="ARBA00022679"/>
    </source>
</evidence>
<dbReference type="FunFam" id="3.30.565.10:FF:000006">
    <property type="entry name" value="Sensor histidine kinase WalK"/>
    <property type="match status" value="1"/>
</dbReference>
<dbReference type="SMART" id="SM00388">
    <property type="entry name" value="HisKA"/>
    <property type="match status" value="1"/>
</dbReference>
<dbReference type="Pfam" id="PF08447">
    <property type="entry name" value="PAS_3"/>
    <property type="match status" value="1"/>
</dbReference>
<gene>
    <name evidence="12" type="ORF">BE21_00205</name>
</gene>
<dbReference type="CDD" id="cd00082">
    <property type="entry name" value="HisKA"/>
    <property type="match status" value="1"/>
</dbReference>
<evidence type="ECO:0000256" key="3">
    <source>
        <dbReference type="ARBA" id="ARBA00022553"/>
    </source>
</evidence>
<dbReference type="GO" id="GO:0000155">
    <property type="term" value="F:phosphorelay sensor kinase activity"/>
    <property type="evidence" value="ECO:0007669"/>
    <property type="project" value="InterPro"/>
</dbReference>
<dbReference type="CDD" id="cd00130">
    <property type="entry name" value="PAS"/>
    <property type="match status" value="1"/>
</dbReference>
<dbReference type="AlphaFoldDB" id="A0A150TKB8"/>
<dbReference type="Gene3D" id="3.30.450.20">
    <property type="entry name" value="PAS domain"/>
    <property type="match status" value="1"/>
</dbReference>
<evidence type="ECO:0000256" key="8">
    <source>
        <dbReference type="PROSITE-ProRule" id="PRU00169"/>
    </source>
</evidence>
<organism evidence="12 13">
    <name type="scientific">Sorangium cellulosum</name>
    <name type="common">Polyangium cellulosum</name>
    <dbReference type="NCBI Taxonomy" id="56"/>
    <lineage>
        <taxon>Bacteria</taxon>
        <taxon>Pseudomonadati</taxon>
        <taxon>Myxococcota</taxon>
        <taxon>Polyangia</taxon>
        <taxon>Polyangiales</taxon>
        <taxon>Polyangiaceae</taxon>
        <taxon>Sorangium</taxon>
    </lineage>
</organism>
<dbReference type="FunFam" id="1.10.287.130:FF:000001">
    <property type="entry name" value="Two-component sensor histidine kinase"/>
    <property type="match status" value="1"/>
</dbReference>
<name>A0A150TKB8_SORCE</name>
<evidence type="ECO:0000259" key="9">
    <source>
        <dbReference type="PROSITE" id="PS50109"/>
    </source>
</evidence>
<feature type="domain" description="Response regulatory" evidence="10">
    <location>
        <begin position="962"/>
        <end position="1078"/>
    </location>
</feature>
<dbReference type="SMART" id="SM00387">
    <property type="entry name" value="HATPase_c"/>
    <property type="match status" value="1"/>
</dbReference>
<dbReference type="SUPFAM" id="SSF47384">
    <property type="entry name" value="Homodimeric domain of signal transducing histidine kinase"/>
    <property type="match status" value="1"/>
</dbReference>
<dbReference type="InterPro" id="IPR003661">
    <property type="entry name" value="HisK_dim/P_dom"/>
</dbReference>
<dbReference type="SUPFAM" id="SSF55785">
    <property type="entry name" value="PYP-like sensor domain (PAS domain)"/>
    <property type="match status" value="1"/>
</dbReference>
<keyword evidence="3 8" id="KW-0597">Phosphoprotein</keyword>
<accession>A0A150TKB8</accession>
<dbReference type="SUPFAM" id="SSF55781">
    <property type="entry name" value="GAF domain-like"/>
    <property type="match status" value="3"/>
</dbReference>
<dbReference type="Pfam" id="PF00072">
    <property type="entry name" value="Response_reg"/>
    <property type="match status" value="1"/>
</dbReference>
<evidence type="ECO:0000256" key="1">
    <source>
        <dbReference type="ARBA" id="ARBA00000085"/>
    </source>
</evidence>
<dbReference type="InterPro" id="IPR005467">
    <property type="entry name" value="His_kinase_dom"/>
</dbReference>
<dbReference type="InterPro" id="IPR036890">
    <property type="entry name" value="HATPase_C_sf"/>
</dbReference>
<dbReference type="InterPro" id="IPR003018">
    <property type="entry name" value="GAF"/>
</dbReference>
<evidence type="ECO:0000256" key="2">
    <source>
        <dbReference type="ARBA" id="ARBA00012438"/>
    </source>
</evidence>
<dbReference type="PROSITE" id="PS50113">
    <property type="entry name" value="PAC"/>
    <property type="match status" value="1"/>
</dbReference>
<dbReference type="InterPro" id="IPR003594">
    <property type="entry name" value="HATPase_dom"/>
</dbReference>
<keyword evidence="6" id="KW-0902">Two-component regulatory system</keyword>
<dbReference type="InterPro" id="IPR000700">
    <property type="entry name" value="PAS-assoc_C"/>
</dbReference>
<dbReference type="PROSITE" id="PS50109">
    <property type="entry name" value="HIS_KIN"/>
    <property type="match status" value="1"/>
</dbReference>
<dbReference type="CDD" id="cd00075">
    <property type="entry name" value="HATPase"/>
    <property type="match status" value="1"/>
</dbReference>
<dbReference type="SUPFAM" id="SSF55874">
    <property type="entry name" value="ATPase domain of HSP90 chaperone/DNA topoisomerase II/histidine kinase"/>
    <property type="match status" value="1"/>
</dbReference>
<evidence type="ECO:0000259" key="11">
    <source>
        <dbReference type="PROSITE" id="PS50113"/>
    </source>
</evidence>
<keyword evidence="7" id="KW-0472">Membrane</keyword>
<dbReference type="EC" id="2.7.13.3" evidence="2"/>
<proteinExistence type="predicted"/>
<dbReference type="InterPro" id="IPR011006">
    <property type="entry name" value="CheY-like_superfamily"/>
</dbReference>
<feature type="domain" description="PAC" evidence="11">
    <location>
        <begin position="453"/>
        <end position="506"/>
    </location>
</feature>
<protein>
    <recommendedName>
        <fullName evidence="2">histidine kinase</fullName>
        <ecNumber evidence="2">2.7.13.3</ecNumber>
    </recommendedName>
</protein>
<dbReference type="SMART" id="SM00065">
    <property type="entry name" value="GAF"/>
    <property type="match status" value="3"/>
</dbReference>
<dbReference type="InterPro" id="IPR029016">
    <property type="entry name" value="GAF-like_dom_sf"/>
</dbReference>
<sequence length="1085" mass="117558">MSLPRCDGAAALSPPGVRIEEMLAAEALALRPSRLPDHAAENRALIALAAAMAGSLEDVLPKLTSLLVELCRADSAGVSVLEMEDGREVFRWVAVAGAFAHNAGGTMPRRASPCGAVLDCDAALLFSHPARHFAAGAAVEPAIVEALTVPFHAGGAPIGTVWVMAHSEERKFEAEDARLVSSLSRFAATAVHALAQARDAKRASEALRESEGRHRFLAELAAATQPLIDPGEVMAVTARLLAEHLGVDRCAYAEVEDERVFVITGDHTRRVRSIVGRWPVADFGPELVRLMLANEPYVIDDVDADPRAGGDLAAYRATEIQAVICVPLHKSGRFTAAMAVHQKVPRRWTPDEVGLVRLVVGRCWEAIERARAARSVRERDERLDYAVRLSGLGFWYCDLPFDELIWDDRVKEHFWLPPDARVTIGTFYERLHPDDREPTRRAIEASIRERIPYDMDYRTVDPVTGAFKWVRALGGTAYAPDGTPRRFDGVTVDVTARKLDEERVARLLELEREQGRLLKQVADAALTIHASGSLGSVLQGITEEARRIIGAHQAVTRLNAGIDGAQAVNTVSMSGKYDGWRGPAVPSRQNGVYAVVCRTNRPVRLTQVELEAPPAWLTQVELGQPYLNQVEPAAAPPTQVAAPPTQVAPPPMRGWLVAPFIGRSGENLGLIHLCDKRDGEFTESDEAILVQLAHLASVAIENAQLYDQLRDQDRRKDEFLATLAHELRNPLAPIRTGLEILKVAGSADQARKILDMMDRQVGHMVRMVDDLLDVSRITRGKVELRKERIDLRAVLNSALETSRPLIEAAAHELAVRLPPAPLLLDADPTRLAQVFANLLNNAAKYTPAGGSIRLAAQRDGAAVVVRVADNGVGIPADMLSNVFDMFTQVGRSIDRAQGGLGIGLTLVKRLVELHGGSIHAESDGAGRGSTFAIRLPLAAAEEAAPRRSFAGAASVAPPAALRILVVDDSVDGAESLALLLRISGHETRAVHTGPDALTATRELGADIVFLDIGLPGMNGYEVARRLRAEPDRSGLFLVALTGWGTEDDRRQAREAGFDHHLTKPVDAAEVKRLVARVAAARRQGG</sequence>
<comment type="caution">
    <text evidence="12">The sequence shown here is derived from an EMBL/GenBank/DDBJ whole genome shotgun (WGS) entry which is preliminary data.</text>
</comment>
<dbReference type="PANTHER" id="PTHR43547:SF2">
    <property type="entry name" value="HYBRID SIGNAL TRANSDUCTION HISTIDINE KINASE C"/>
    <property type="match status" value="1"/>
</dbReference>
<feature type="modified residue" description="4-aspartylphosphate" evidence="8">
    <location>
        <position position="1011"/>
    </location>
</feature>
<dbReference type="InterPro" id="IPR013655">
    <property type="entry name" value="PAS_fold_3"/>
</dbReference>
<evidence type="ECO:0000256" key="6">
    <source>
        <dbReference type="ARBA" id="ARBA00023012"/>
    </source>
</evidence>
<dbReference type="SMART" id="SM00448">
    <property type="entry name" value="REC"/>
    <property type="match status" value="1"/>
</dbReference>
<dbReference type="Pfam" id="PF00512">
    <property type="entry name" value="HisKA"/>
    <property type="match status" value="1"/>
</dbReference>
<evidence type="ECO:0000313" key="12">
    <source>
        <dbReference type="EMBL" id="KYG05130.1"/>
    </source>
</evidence>
<dbReference type="InterPro" id="IPR000014">
    <property type="entry name" value="PAS"/>
</dbReference>
<dbReference type="Gene3D" id="3.30.450.40">
    <property type="match status" value="3"/>
</dbReference>
<keyword evidence="5" id="KW-0418">Kinase</keyword>
<dbReference type="PRINTS" id="PR00344">
    <property type="entry name" value="BCTRLSENSOR"/>
</dbReference>
<dbReference type="EMBL" id="JEME01002170">
    <property type="protein sequence ID" value="KYG05130.1"/>
    <property type="molecule type" value="Genomic_DNA"/>
</dbReference>
<dbReference type="Pfam" id="PF02518">
    <property type="entry name" value="HATPase_c"/>
    <property type="match status" value="1"/>
</dbReference>
<keyword evidence="4" id="KW-0808">Transferase</keyword>
<dbReference type="Gene3D" id="1.10.287.130">
    <property type="match status" value="1"/>
</dbReference>
<dbReference type="SUPFAM" id="SSF52172">
    <property type="entry name" value="CheY-like"/>
    <property type="match status" value="1"/>
</dbReference>
<comment type="catalytic activity">
    <reaction evidence="1">
        <text>ATP + protein L-histidine = ADP + protein N-phospho-L-histidine.</text>
        <dbReference type="EC" id="2.7.13.3"/>
    </reaction>
</comment>
<evidence type="ECO:0000256" key="5">
    <source>
        <dbReference type="ARBA" id="ARBA00022777"/>
    </source>
</evidence>
<dbReference type="InterPro" id="IPR035965">
    <property type="entry name" value="PAS-like_dom_sf"/>
</dbReference>
<dbReference type="Gene3D" id="2.10.70.100">
    <property type="match status" value="1"/>
</dbReference>
<dbReference type="Proteomes" id="UP000075502">
    <property type="component" value="Unassembled WGS sequence"/>
</dbReference>
<dbReference type="Pfam" id="PF13185">
    <property type="entry name" value="GAF_2"/>
    <property type="match status" value="2"/>
</dbReference>
<evidence type="ECO:0000313" key="13">
    <source>
        <dbReference type="Proteomes" id="UP000075502"/>
    </source>
</evidence>
<dbReference type="CDD" id="cd17580">
    <property type="entry name" value="REC_2_DhkD-like"/>
    <property type="match status" value="1"/>
</dbReference>
<feature type="domain" description="Histidine kinase" evidence="9">
    <location>
        <begin position="722"/>
        <end position="939"/>
    </location>
</feature>
<evidence type="ECO:0000256" key="7">
    <source>
        <dbReference type="ARBA" id="ARBA00023136"/>
    </source>
</evidence>
<dbReference type="InterPro" id="IPR036097">
    <property type="entry name" value="HisK_dim/P_sf"/>
</dbReference>
<dbReference type="PANTHER" id="PTHR43547">
    <property type="entry name" value="TWO-COMPONENT HISTIDINE KINASE"/>
    <property type="match status" value="1"/>
</dbReference>
<reference evidence="12 13" key="1">
    <citation type="submission" date="2014-02" db="EMBL/GenBank/DDBJ databases">
        <title>The small core and large imbalanced accessory genome model reveals a collaborative survival strategy of Sorangium cellulosum strains in nature.</title>
        <authorList>
            <person name="Han K."/>
            <person name="Peng R."/>
            <person name="Blom J."/>
            <person name="Li Y.-Z."/>
        </authorList>
    </citation>
    <scope>NUCLEOTIDE SEQUENCE [LARGE SCALE GENOMIC DNA]</scope>
    <source>
        <strain evidence="12 13">So0007-03</strain>
    </source>
</reference>
<dbReference type="PROSITE" id="PS50110">
    <property type="entry name" value="RESPONSE_REGULATORY"/>
    <property type="match status" value="1"/>
</dbReference>
<dbReference type="InterPro" id="IPR001789">
    <property type="entry name" value="Sig_transdc_resp-reg_receiver"/>
</dbReference>